<dbReference type="SUPFAM" id="SSF53254">
    <property type="entry name" value="Phosphoglycerate mutase-like"/>
    <property type="match status" value="1"/>
</dbReference>
<dbReference type="EMBL" id="CP071869">
    <property type="protein sequence ID" value="QTE23214.1"/>
    <property type="molecule type" value="Genomic_DNA"/>
</dbReference>
<dbReference type="GO" id="GO:0005737">
    <property type="term" value="C:cytoplasm"/>
    <property type="evidence" value="ECO:0007669"/>
    <property type="project" value="TreeGrafter"/>
</dbReference>
<name>A0A975CQW7_9FLAO</name>
<dbReference type="InterPro" id="IPR013078">
    <property type="entry name" value="His_Pase_superF_clade-1"/>
</dbReference>
<reference evidence="2 3" key="1">
    <citation type="submission" date="2021-03" db="EMBL/GenBank/DDBJ databases">
        <title>Complete genome of Polaribacter_sp.SM13.</title>
        <authorList>
            <person name="Jeong S.W."/>
            <person name="Bae J.W."/>
        </authorList>
    </citation>
    <scope>NUCLEOTIDE SEQUENCE [LARGE SCALE GENOMIC DNA]</scope>
    <source>
        <strain evidence="2 3">SM13</strain>
    </source>
</reference>
<dbReference type="InterPro" id="IPR017578">
    <property type="entry name" value="Ribazole_CobC"/>
</dbReference>
<dbReference type="AlphaFoldDB" id="A0A975CQW7"/>
<dbReference type="CDD" id="cd07067">
    <property type="entry name" value="HP_PGM_like"/>
    <property type="match status" value="1"/>
</dbReference>
<dbReference type="GO" id="GO:0009236">
    <property type="term" value="P:cobalamin biosynthetic process"/>
    <property type="evidence" value="ECO:0007669"/>
    <property type="project" value="UniProtKB-UniRule"/>
</dbReference>
<keyword evidence="3" id="KW-1185">Reference proteome</keyword>
<organism evidence="2 3">
    <name type="scientific">Polaribacter cellanae</name>
    <dbReference type="NCBI Taxonomy" id="2818493"/>
    <lineage>
        <taxon>Bacteria</taxon>
        <taxon>Pseudomonadati</taxon>
        <taxon>Bacteroidota</taxon>
        <taxon>Flavobacteriia</taxon>
        <taxon>Flavobacteriales</taxon>
        <taxon>Flavobacteriaceae</taxon>
    </lineage>
</organism>
<dbReference type="Pfam" id="PF00300">
    <property type="entry name" value="His_Phos_1"/>
    <property type="match status" value="1"/>
</dbReference>
<dbReference type="InterPro" id="IPR050275">
    <property type="entry name" value="PGM_Phosphatase"/>
</dbReference>
<dbReference type="NCBIfam" id="TIGR03162">
    <property type="entry name" value="ribazole_cobC"/>
    <property type="match status" value="1"/>
</dbReference>
<protein>
    <recommendedName>
        <fullName evidence="1">Alpha-ribazole phosphatase</fullName>
        <ecNumber evidence="1">3.1.3.73</ecNumber>
    </recommendedName>
</protein>
<dbReference type="PIRSF" id="PIRSF000709">
    <property type="entry name" value="6PFK_2-Ptase"/>
    <property type="match status" value="1"/>
</dbReference>
<dbReference type="RefSeq" id="WP_208079225.1">
    <property type="nucleotide sequence ID" value="NZ_CP071869.1"/>
</dbReference>
<dbReference type="PANTHER" id="PTHR48100">
    <property type="entry name" value="BROAD-SPECIFICITY PHOSPHATASE YOR283W-RELATED"/>
    <property type="match status" value="1"/>
</dbReference>
<evidence type="ECO:0000256" key="1">
    <source>
        <dbReference type="NCBIfam" id="TIGR03162"/>
    </source>
</evidence>
<dbReference type="KEGG" id="pcea:J3359_02750"/>
<evidence type="ECO:0000313" key="2">
    <source>
        <dbReference type="EMBL" id="QTE23214.1"/>
    </source>
</evidence>
<evidence type="ECO:0000313" key="3">
    <source>
        <dbReference type="Proteomes" id="UP000663920"/>
    </source>
</evidence>
<sequence>MEVIFVRHTTPKIQKGICYGQTDLDVTSSFSEEVKIILEKEDFSNSDIVFYSSPLLRCKKLAYKISKNVIFDERLKELNFGDWEVQNWNDINKEDLNTWMQDFVNVKVPNGESFIDLHARTVEFLSEIIKKKHQKIVIITHAGVIRSLHSFINNIPLEKSFNLKLNYGDVLKINYP</sequence>
<dbReference type="PANTHER" id="PTHR48100:SF59">
    <property type="entry name" value="ADENOSYLCOBALAMIN_ALPHA-RIBAZOLE PHOSPHATASE"/>
    <property type="match status" value="1"/>
</dbReference>
<dbReference type="EC" id="3.1.3.73" evidence="1"/>
<dbReference type="InterPro" id="IPR029033">
    <property type="entry name" value="His_PPase_superfam"/>
</dbReference>
<dbReference type="GO" id="GO:0043755">
    <property type="term" value="F:alpha-ribazole phosphatase activity"/>
    <property type="evidence" value="ECO:0007669"/>
    <property type="project" value="UniProtKB-UniRule"/>
</dbReference>
<dbReference type="Proteomes" id="UP000663920">
    <property type="component" value="Chromosome"/>
</dbReference>
<proteinExistence type="predicted"/>
<dbReference type="Gene3D" id="3.40.50.1240">
    <property type="entry name" value="Phosphoglycerate mutase-like"/>
    <property type="match status" value="1"/>
</dbReference>
<gene>
    <name evidence="2" type="primary">cobC</name>
    <name evidence="2" type="ORF">J3359_02750</name>
</gene>
<dbReference type="SMART" id="SM00855">
    <property type="entry name" value="PGAM"/>
    <property type="match status" value="1"/>
</dbReference>
<accession>A0A975CQW7</accession>